<dbReference type="Proteomes" id="UP000886804">
    <property type="component" value="Unassembled WGS sequence"/>
</dbReference>
<reference evidence="8" key="2">
    <citation type="submission" date="2021-04" db="EMBL/GenBank/DDBJ databases">
        <authorList>
            <person name="Gilroy R."/>
        </authorList>
    </citation>
    <scope>NUCLEOTIDE SEQUENCE</scope>
    <source>
        <strain evidence="8">CHK188-4685</strain>
    </source>
</reference>
<evidence type="ECO:0000256" key="6">
    <source>
        <dbReference type="PIRSR" id="PIRSR000097-3"/>
    </source>
</evidence>
<evidence type="ECO:0000256" key="5">
    <source>
        <dbReference type="PIRSR" id="PIRSR000097-2"/>
    </source>
</evidence>
<comment type="similarity">
    <text evidence="1">Belongs to the aldo/keto reductase family.</text>
</comment>
<proteinExistence type="inferred from homology"/>
<dbReference type="Pfam" id="PF00248">
    <property type="entry name" value="Aldo_ket_red"/>
    <property type="match status" value="1"/>
</dbReference>
<dbReference type="PANTHER" id="PTHR43827:SF3">
    <property type="entry name" value="NADP-DEPENDENT OXIDOREDUCTASE DOMAIN-CONTAINING PROTEIN"/>
    <property type="match status" value="1"/>
</dbReference>
<dbReference type="InterPro" id="IPR018170">
    <property type="entry name" value="Aldo/ket_reductase_CS"/>
</dbReference>
<feature type="binding site" evidence="5">
    <location>
        <position position="107"/>
    </location>
    <ligand>
        <name>substrate</name>
    </ligand>
</feature>
<feature type="active site" description="Proton donor" evidence="4">
    <location>
        <position position="49"/>
    </location>
</feature>
<organism evidence="8 9">
    <name type="scientific">Candidatus Enterocloster faecavium</name>
    <dbReference type="NCBI Taxonomy" id="2838560"/>
    <lineage>
        <taxon>Bacteria</taxon>
        <taxon>Bacillati</taxon>
        <taxon>Bacillota</taxon>
        <taxon>Clostridia</taxon>
        <taxon>Lachnospirales</taxon>
        <taxon>Lachnospiraceae</taxon>
        <taxon>Enterocloster</taxon>
    </lineage>
</organism>
<dbReference type="PROSITE" id="PS00063">
    <property type="entry name" value="ALDOKETO_REDUCTASE_3"/>
    <property type="match status" value="1"/>
</dbReference>
<dbReference type="InterPro" id="IPR023210">
    <property type="entry name" value="NADP_OxRdtase_dom"/>
</dbReference>
<dbReference type="Gene3D" id="3.20.20.100">
    <property type="entry name" value="NADP-dependent oxidoreductase domain"/>
    <property type="match status" value="1"/>
</dbReference>
<evidence type="ECO:0000256" key="3">
    <source>
        <dbReference type="ARBA" id="ARBA00023002"/>
    </source>
</evidence>
<evidence type="ECO:0000256" key="4">
    <source>
        <dbReference type="PIRSR" id="PIRSR000097-1"/>
    </source>
</evidence>
<gene>
    <name evidence="8" type="ORF">H9716_04965</name>
</gene>
<dbReference type="PROSITE" id="PS00062">
    <property type="entry name" value="ALDOKETO_REDUCTASE_2"/>
    <property type="match status" value="1"/>
</dbReference>
<dbReference type="PIRSF" id="PIRSF000097">
    <property type="entry name" value="AKR"/>
    <property type="match status" value="1"/>
</dbReference>
<evidence type="ECO:0000313" key="8">
    <source>
        <dbReference type="EMBL" id="HJB07198.1"/>
    </source>
</evidence>
<feature type="site" description="Lowers pKa of active site Tyr" evidence="6">
    <location>
        <position position="74"/>
    </location>
</feature>
<accession>A0A9D2L719</accession>
<dbReference type="SUPFAM" id="SSF51430">
    <property type="entry name" value="NAD(P)-linked oxidoreductase"/>
    <property type="match status" value="1"/>
</dbReference>
<dbReference type="GO" id="GO:0016616">
    <property type="term" value="F:oxidoreductase activity, acting on the CH-OH group of donors, NAD or NADP as acceptor"/>
    <property type="evidence" value="ECO:0007669"/>
    <property type="project" value="UniProtKB-ARBA"/>
</dbReference>
<name>A0A9D2L719_9FIRM</name>
<evidence type="ECO:0000259" key="7">
    <source>
        <dbReference type="Pfam" id="PF00248"/>
    </source>
</evidence>
<evidence type="ECO:0000256" key="2">
    <source>
        <dbReference type="ARBA" id="ARBA00022857"/>
    </source>
</evidence>
<protein>
    <submittedName>
        <fullName evidence="8">Aldo/keto reductase</fullName>
    </submittedName>
</protein>
<dbReference type="CDD" id="cd19071">
    <property type="entry name" value="AKR_AKR1-5-like"/>
    <property type="match status" value="1"/>
</dbReference>
<comment type="caution">
    <text evidence="8">The sequence shown here is derived from an EMBL/GenBank/DDBJ whole genome shotgun (WGS) entry which is preliminary data.</text>
</comment>
<keyword evidence="3" id="KW-0560">Oxidoreductase</keyword>
<dbReference type="AlphaFoldDB" id="A0A9D2L719"/>
<dbReference type="InterPro" id="IPR020471">
    <property type="entry name" value="AKR"/>
</dbReference>
<evidence type="ECO:0000256" key="1">
    <source>
        <dbReference type="ARBA" id="ARBA00007905"/>
    </source>
</evidence>
<dbReference type="InterPro" id="IPR036812">
    <property type="entry name" value="NAD(P)_OxRdtase_dom_sf"/>
</dbReference>
<reference evidence="8" key="1">
    <citation type="journal article" date="2021" name="PeerJ">
        <title>Extensive microbial diversity within the chicken gut microbiome revealed by metagenomics and culture.</title>
        <authorList>
            <person name="Gilroy R."/>
            <person name="Ravi A."/>
            <person name="Getino M."/>
            <person name="Pursley I."/>
            <person name="Horton D.L."/>
            <person name="Alikhan N.F."/>
            <person name="Baker D."/>
            <person name="Gharbi K."/>
            <person name="Hall N."/>
            <person name="Watson M."/>
            <person name="Adriaenssens E.M."/>
            <person name="Foster-Nyarko E."/>
            <person name="Jarju S."/>
            <person name="Secka A."/>
            <person name="Antonio M."/>
            <person name="Oren A."/>
            <person name="Chaudhuri R.R."/>
            <person name="La Ragione R."/>
            <person name="Hildebrand F."/>
            <person name="Pallen M.J."/>
        </authorList>
    </citation>
    <scope>NUCLEOTIDE SEQUENCE</scope>
    <source>
        <strain evidence="8">CHK188-4685</strain>
    </source>
</reference>
<dbReference type="FunFam" id="3.20.20.100:FF:000015">
    <property type="entry name" value="Oxidoreductase, aldo/keto reductase family"/>
    <property type="match status" value="1"/>
</dbReference>
<dbReference type="PANTHER" id="PTHR43827">
    <property type="entry name" value="2,5-DIKETO-D-GLUCONIC ACID REDUCTASE"/>
    <property type="match status" value="1"/>
</dbReference>
<dbReference type="PRINTS" id="PR00069">
    <property type="entry name" value="ALDKETRDTASE"/>
</dbReference>
<dbReference type="PROSITE" id="PS00798">
    <property type="entry name" value="ALDOKETO_REDUCTASE_1"/>
    <property type="match status" value="1"/>
</dbReference>
<feature type="domain" description="NADP-dependent oxidoreductase" evidence="7">
    <location>
        <begin position="17"/>
        <end position="258"/>
    </location>
</feature>
<sequence>MENYFTLKGGIRMPAIGYGTFKSTDGGDERLIHMALDTGYRLLDTAAFYGNEEFVGKAVKESGLGREEIFITTKVWKTELGYERTKASVEQSLKRLQTDYVDLCLIHWPKPEPDTENWKELDRGSWKALEEFLRQGKARAIGVSNFLPYHLDALMEEAEILPAVDQLELHVGYTQEAAVAYCREHGIQVQAWSPLGRRRVLEEPAVVRIAAKYGVSPAQLLLKYLLAQDIAVIPKSSSMERMKENLDLPDFEISREDFYFLRCLPQTGWGGEHPDLPRVYF</sequence>
<keyword evidence="2" id="KW-0521">NADP</keyword>
<dbReference type="EMBL" id="DWYS01000059">
    <property type="protein sequence ID" value="HJB07198.1"/>
    <property type="molecule type" value="Genomic_DNA"/>
</dbReference>
<evidence type="ECO:0000313" key="9">
    <source>
        <dbReference type="Proteomes" id="UP000886804"/>
    </source>
</evidence>